<comment type="similarity">
    <text evidence="2">Belongs to the folylpolyglutamate synthase family.</text>
</comment>
<dbReference type="NCBIfam" id="TIGR01499">
    <property type="entry name" value="folC"/>
    <property type="match status" value="1"/>
</dbReference>
<organism evidence="14 15">
    <name type="scientific">Rothia mucilaginosa (strain DY-18)</name>
    <name type="common">Stomatococcus mucilaginosus</name>
    <dbReference type="NCBI Taxonomy" id="680646"/>
    <lineage>
        <taxon>Bacteria</taxon>
        <taxon>Bacillati</taxon>
        <taxon>Actinomycetota</taxon>
        <taxon>Actinomycetes</taxon>
        <taxon>Micrococcales</taxon>
        <taxon>Micrococcaceae</taxon>
        <taxon>Rothia</taxon>
    </lineage>
</organism>
<dbReference type="EMBL" id="AP011540">
    <property type="protein sequence ID" value="BAI64725.1"/>
    <property type="molecule type" value="Genomic_DNA"/>
</dbReference>
<dbReference type="SUPFAM" id="SSF53244">
    <property type="entry name" value="MurD-like peptide ligases, peptide-binding domain"/>
    <property type="match status" value="1"/>
</dbReference>
<dbReference type="Pfam" id="PF08245">
    <property type="entry name" value="Mur_ligase_M"/>
    <property type="match status" value="1"/>
</dbReference>
<keyword evidence="15" id="KW-1185">Reference proteome</keyword>
<comment type="cofactor">
    <cofactor evidence="1">
        <name>Mg(2+)</name>
        <dbReference type="ChEBI" id="CHEBI:18420"/>
    </cofactor>
</comment>
<evidence type="ECO:0000256" key="11">
    <source>
        <dbReference type="SAM" id="MobiDB-lite"/>
    </source>
</evidence>
<evidence type="ECO:0000256" key="9">
    <source>
        <dbReference type="ARBA" id="ARBA00030592"/>
    </source>
</evidence>
<accession>D2NSU9</accession>
<keyword evidence="4" id="KW-0436">Ligase</keyword>
<evidence type="ECO:0000259" key="12">
    <source>
        <dbReference type="Pfam" id="PF02875"/>
    </source>
</evidence>
<dbReference type="Proteomes" id="UP000001883">
    <property type="component" value="Chromosome"/>
</dbReference>
<evidence type="ECO:0000256" key="1">
    <source>
        <dbReference type="ARBA" id="ARBA00001946"/>
    </source>
</evidence>
<feature type="domain" description="Mur ligase C-terminal" evidence="12">
    <location>
        <begin position="318"/>
        <end position="450"/>
    </location>
</feature>
<feature type="region of interest" description="Disordered" evidence="11">
    <location>
        <begin position="526"/>
        <end position="557"/>
    </location>
</feature>
<reference evidence="14 15" key="3">
    <citation type="journal article" date="2010" name="Sequencing">
        <title>Complete Genome Sequence of Rothia mucilaginosa DY-18: A Clinical Isolate with Dense Meshwork-Like Structures from a Persistent Apical Periodontitis Lesion.</title>
        <authorList>
            <person name="Yamane K."/>
            <person name="Nambu T."/>
            <person name="Yamanaka T."/>
            <person name="Mashimo C."/>
            <person name="Sugimori C."/>
            <person name="Leung K.-P."/>
            <person name="Fukushima H."/>
        </authorList>
    </citation>
    <scope>NUCLEOTIDE SEQUENCE [LARGE SCALE GENOMIC DNA]</scope>
    <source>
        <strain evidence="14 15">DY-18</strain>
    </source>
</reference>
<dbReference type="GO" id="GO:0005524">
    <property type="term" value="F:ATP binding"/>
    <property type="evidence" value="ECO:0007669"/>
    <property type="project" value="UniProtKB-KW"/>
</dbReference>
<dbReference type="SUPFAM" id="SSF53623">
    <property type="entry name" value="MurD-like peptide ligases, catalytic domain"/>
    <property type="match status" value="1"/>
</dbReference>
<dbReference type="InterPro" id="IPR013221">
    <property type="entry name" value="Mur_ligase_cen"/>
</dbReference>
<feature type="compositionally biased region" description="Acidic residues" evidence="11">
    <location>
        <begin position="544"/>
        <end position="557"/>
    </location>
</feature>
<evidence type="ECO:0000259" key="13">
    <source>
        <dbReference type="Pfam" id="PF08245"/>
    </source>
</evidence>
<keyword evidence="6" id="KW-0547">Nucleotide-binding</keyword>
<dbReference type="KEGG" id="rmu:RMDY18_08930"/>
<dbReference type="InterPro" id="IPR001645">
    <property type="entry name" value="Folylpolyglutamate_synth"/>
</dbReference>
<dbReference type="HOGENOM" id="CLU_015869_1_2_11"/>
<name>D2NSU9_ROTMD</name>
<dbReference type="InterPro" id="IPR036565">
    <property type="entry name" value="Mur-like_cat_sf"/>
</dbReference>
<dbReference type="PANTHER" id="PTHR11136:SF0">
    <property type="entry name" value="DIHYDROFOLATE SYNTHETASE-RELATED"/>
    <property type="match status" value="1"/>
</dbReference>
<dbReference type="InterPro" id="IPR004101">
    <property type="entry name" value="Mur_ligase_C"/>
</dbReference>
<reference evidence="14 15" key="2">
    <citation type="journal article" date="2010" name="J Osaka Dent Univ">
        <title>Isolation and identification of Rothia mucilaginosa from persistent apical periodontitis lesions.</title>
        <authorList>
            <person name="Yamane K."/>
            <person name="Yoshida M."/>
            <person name="Fujihira T."/>
            <person name="Baba T."/>
            <person name="Tsuji N."/>
            <person name="Hayashi H."/>
            <person name="Sugimori C."/>
            <person name="Yamanaka T."/>
            <person name="Mashimo C."/>
            <person name="Nambu T."/>
            <person name="Kawai H."/>
            <person name="Fukushima H."/>
        </authorList>
    </citation>
    <scope>NUCLEOTIDE SEQUENCE [LARGE SCALE GENOMIC DNA]</scope>
    <source>
        <strain evidence="14 15">DY-18</strain>
    </source>
</reference>
<evidence type="ECO:0000256" key="2">
    <source>
        <dbReference type="ARBA" id="ARBA00008276"/>
    </source>
</evidence>
<dbReference type="Gene3D" id="3.90.190.20">
    <property type="entry name" value="Mur ligase, C-terminal domain"/>
    <property type="match status" value="1"/>
</dbReference>
<keyword evidence="5" id="KW-0479">Metal-binding</keyword>
<evidence type="ECO:0000256" key="6">
    <source>
        <dbReference type="ARBA" id="ARBA00022741"/>
    </source>
</evidence>
<evidence type="ECO:0000256" key="4">
    <source>
        <dbReference type="ARBA" id="ARBA00022598"/>
    </source>
</evidence>
<protein>
    <recommendedName>
        <fullName evidence="3">tetrahydrofolate synthase</fullName>
        <ecNumber evidence="3">6.3.2.17</ecNumber>
    </recommendedName>
    <alternativeName>
        <fullName evidence="9">Tetrahydrofolylpolyglutamate synthase</fullName>
    </alternativeName>
</protein>
<dbReference type="GO" id="GO:0005737">
    <property type="term" value="C:cytoplasm"/>
    <property type="evidence" value="ECO:0007669"/>
    <property type="project" value="TreeGrafter"/>
</dbReference>
<evidence type="ECO:0000256" key="5">
    <source>
        <dbReference type="ARBA" id="ARBA00022723"/>
    </source>
</evidence>
<dbReference type="InterPro" id="IPR036615">
    <property type="entry name" value="Mur_ligase_C_dom_sf"/>
</dbReference>
<comment type="catalytic activity">
    <reaction evidence="10">
        <text>(6S)-5,6,7,8-tetrahydrofolyl-(gamma-L-Glu)(n) + L-glutamate + ATP = (6S)-5,6,7,8-tetrahydrofolyl-(gamma-L-Glu)(n+1) + ADP + phosphate + H(+)</text>
        <dbReference type="Rhea" id="RHEA:10580"/>
        <dbReference type="Rhea" id="RHEA-COMP:14738"/>
        <dbReference type="Rhea" id="RHEA-COMP:14740"/>
        <dbReference type="ChEBI" id="CHEBI:15378"/>
        <dbReference type="ChEBI" id="CHEBI:29985"/>
        <dbReference type="ChEBI" id="CHEBI:30616"/>
        <dbReference type="ChEBI" id="CHEBI:43474"/>
        <dbReference type="ChEBI" id="CHEBI:141005"/>
        <dbReference type="ChEBI" id="CHEBI:456216"/>
        <dbReference type="EC" id="6.3.2.17"/>
    </reaction>
</comment>
<keyword evidence="8" id="KW-0460">Magnesium</keyword>
<keyword evidence="7" id="KW-0067">ATP-binding</keyword>
<dbReference type="AlphaFoldDB" id="D2NSU9"/>
<dbReference type="PANTHER" id="PTHR11136">
    <property type="entry name" value="FOLYLPOLYGLUTAMATE SYNTHASE-RELATED"/>
    <property type="match status" value="1"/>
</dbReference>
<dbReference type="Gene3D" id="3.40.1190.10">
    <property type="entry name" value="Mur-like, catalytic domain"/>
    <property type="match status" value="1"/>
</dbReference>
<dbReference type="FunFam" id="3.40.1190.10:FF:000011">
    <property type="entry name" value="Folylpolyglutamate synthase/dihydrofolate synthase"/>
    <property type="match status" value="1"/>
</dbReference>
<evidence type="ECO:0000256" key="3">
    <source>
        <dbReference type="ARBA" id="ARBA00013025"/>
    </source>
</evidence>
<dbReference type="STRING" id="680646.RMDY18_08930"/>
<evidence type="ECO:0000313" key="15">
    <source>
        <dbReference type="Proteomes" id="UP000001883"/>
    </source>
</evidence>
<dbReference type="EC" id="6.3.2.17" evidence="3"/>
<dbReference type="Pfam" id="PF02875">
    <property type="entry name" value="Mur_ligase_C"/>
    <property type="match status" value="1"/>
</dbReference>
<evidence type="ECO:0000256" key="8">
    <source>
        <dbReference type="ARBA" id="ARBA00022842"/>
    </source>
</evidence>
<evidence type="ECO:0000256" key="10">
    <source>
        <dbReference type="ARBA" id="ARBA00047493"/>
    </source>
</evidence>
<evidence type="ECO:0000256" key="7">
    <source>
        <dbReference type="ARBA" id="ARBA00022840"/>
    </source>
</evidence>
<proteinExistence type="inferred from homology"/>
<feature type="domain" description="Mur ligase central" evidence="13">
    <location>
        <begin position="61"/>
        <end position="292"/>
    </location>
</feature>
<sequence>MRRTMSEKNYPAIPDPEGVERVYGELLARAPENKMAPRLDAVARAVEILGDVHRAAPVIHITGTNGKTSTARMIEALLLGHDLRVGRFTSPHLESVTERICINGAPVPDATFVRIWEEIAPYLQIVDAEMTSRGEPTLTFFESVTVLAFAIFADEPVDVVVLEVGIGGTWDSTNVADGVVSVVTPIGLDHTDMLGETLAEIATEKSGIIKPGGFLISAAQDPEAADVLLASAREKEASFAFEGVEFGVVSRELAVGGQLLTLRGLAGEYPDVPLSLHGAHQAQNAVVALAAVEAFFGGQRQLPEDVVRTAFETVRSPGRLEVVRTEPLTILDAGHNPHGVRASAAALTEAFKLSHLHSVVGILGEKDALGMFETMREEYVDASDGTFRLYLVASDSPRAIAPERLHELALDAGLDEDSIEVFEHLDEAIATAMENALFEQESAGVLITGSITVIGEARTLLAAHEQAKTPGAEAEELPDELGAEGAYAGSAGAASASTLAAAAAAAASAEPDELLDGIMAELGGESAAGSSLEDSLGLPLGDSYTDDFFGDDDSEDE</sequence>
<dbReference type="GO" id="GO:0046872">
    <property type="term" value="F:metal ion binding"/>
    <property type="evidence" value="ECO:0007669"/>
    <property type="project" value="UniProtKB-KW"/>
</dbReference>
<dbReference type="GO" id="GO:0004326">
    <property type="term" value="F:tetrahydrofolylpolyglutamate synthase activity"/>
    <property type="evidence" value="ECO:0007669"/>
    <property type="project" value="UniProtKB-EC"/>
</dbReference>
<evidence type="ECO:0000313" key="14">
    <source>
        <dbReference type="EMBL" id="BAI64725.1"/>
    </source>
</evidence>
<reference evidence="15" key="1">
    <citation type="submission" date="2009-07" db="EMBL/GenBank/DDBJ databases">
        <title>Complete genome sequence of Rothia mucilaginosa DJ.</title>
        <authorList>
            <person name="Yamane K."/>
            <person name="Nambu T."/>
            <person name="Mashimo C."/>
            <person name="Sugimori C."/>
            <person name="Yamanaka T."/>
            <person name="Leung K."/>
            <person name="Fukushima H."/>
        </authorList>
    </citation>
    <scope>NUCLEOTIDE SEQUENCE [LARGE SCALE GENOMIC DNA]</scope>
    <source>
        <strain evidence="15">DY-18</strain>
    </source>
</reference>
<dbReference type="eggNOG" id="COG0285">
    <property type="taxonomic scope" value="Bacteria"/>
</dbReference>
<gene>
    <name evidence="14" type="ordered locus">RMDY18_08930</name>
</gene>
<dbReference type="GO" id="GO:0008841">
    <property type="term" value="F:dihydrofolate synthase activity"/>
    <property type="evidence" value="ECO:0007669"/>
    <property type="project" value="TreeGrafter"/>
</dbReference>